<reference evidence="7 8" key="1">
    <citation type="submission" date="2016-03" db="EMBL/GenBank/DDBJ databases">
        <title>Acetic acid bacteria sequencing.</title>
        <authorList>
            <person name="Brandt J."/>
            <person name="Jakob F."/>
            <person name="Vogel R.F."/>
        </authorList>
    </citation>
    <scope>NUCLEOTIDE SEQUENCE [LARGE SCALE GENOMIC DNA]</scope>
    <source>
        <strain evidence="7 8">TMW2.1084</strain>
        <plasmid evidence="8">pac1084_1</plasmid>
    </source>
</reference>
<evidence type="ECO:0008006" key="9">
    <source>
        <dbReference type="Google" id="ProtNLM"/>
    </source>
</evidence>
<dbReference type="InterPro" id="IPR050810">
    <property type="entry name" value="Bact_Secretion_Sys_Channel"/>
</dbReference>
<gene>
    <name evidence="7" type="ORF">A0U91_16460</name>
</gene>
<keyword evidence="2" id="KW-0732">Signal</keyword>
<protein>
    <recommendedName>
        <fullName evidence="9">Secretin N-terminal domain-containing protein</fullName>
    </recommendedName>
</protein>
<evidence type="ECO:0000313" key="7">
    <source>
        <dbReference type="EMBL" id="AQT06600.1"/>
    </source>
</evidence>
<accession>A0A1U9LJY1</accession>
<keyword evidence="3" id="KW-0472">Membrane</keyword>
<dbReference type="GO" id="GO:0009297">
    <property type="term" value="P:pilus assembly"/>
    <property type="evidence" value="ECO:0007669"/>
    <property type="project" value="InterPro"/>
</dbReference>
<evidence type="ECO:0000259" key="5">
    <source>
        <dbReference type="Pfam" id="PF00263"/>
    </source>
</evidence>
<evidence type="ECO:0000313" key="8">
    <source>
        <dbReference type="Proteomes" id="UP000189055"/>
    </source>
</evidence>
<feature type="compositionally biased region" description="Gly residues" evidence="4">
    <location>
        <begin position="138"/>
        <end position="147"/>
    </location>
</feature>
<dbReference type="Pfam" id="PF07655">
    <property type="entry name" value="Secretin_N_2"/>
    <property type="match status" value="1"/>
</dbReference>
<keyword evidence="7" id="KW-0614">Plasmid</keyword>
<dbReference type="PANTHER" id="PTHR30332">
    <property type="entry name" value="PROBABLE GENERAL SECRETION PATHWAY PROTEIN D"/>
    <property type="match status" value="1"/>
</dbReference>
<proteinExistence type="predicted"/>
<name>A0A1U9LJY1_9PROT</name>
<dbReference type="GO" id="GO:0019867">
    <property type="term" value="C:outer membrane"/>
    <property type="evidence" value="ECO:0007669"/>
    <property type="project" value="InterPro"/>
</dbReference>
<evidence type="ECO:0000256" key="1">
    <source>
        <dbReference type="ARBA" id="ARBA00004370"/>
    </source>
</evidence>
<sequence length="596" mass="62757">MLSRHKKNPVSLSVLLCCASLLQGCSGVTTVEQGNRASTAMLKDGTGIIQNALRGADDDSEAAHFMQGAYVGTKVVRSEHGVPLPRRWMKPDALKINHPAPMPLYQIGALITEKTHIPVTFAPEIMDMAQGIVSKGGSSDGGSGGAGRSMSPPSSGGDMNSMLQGMNMSGGADFISEPRPSPVTEAIHNYVGDLANFLNARASHFAVSWEYDEGQIRFYRMVTRTFTVHALPDATDLTNSMNAGGSSSAGGSTGGSNSSTSGTLTSKASLAVWKEITDTLNSIVTSYGRVSPTVSTGTITVSAPPSVMTQVETYLEGQNARLSKQVGVALEMMTLTFTDSDDTNFNLKGILNKASQYGLTYASPTAAMVQGISSFTVAMKNPNSQFSASEAIASAVRSSARVRTSTLGTVLTLNGMAAPLQVAHTQGYVKDTQVSDSTTSSNDLSGTQRTQVNVDELTTGFSMMVLPRITGDGDHVLLQFSTNVSERTGSDNYGFDDYSTADKTVSLMLKDVDYKDSVNQVRIPSGNTEVMAGFMQDSNNTSSSGVGSSNFLGLGGSQIGKHTKTLYLVLITPVIFSDAPKTISSDDRGEASSITN</sequence>
<feature type="region of interest" description="Disordered" evidence="4">
    <location>
        <begin position="235"/>
        <end position="261"/>
    </location>
</feature>
<dbReference type="PANTHER" id="PTHR30332:SF24">
    <property type="entry name" value="SECRETIN GSPD-RELATED"/>
    <property type="match status" value="1"/>
</dbReference>
<organism evidence="7 8">
    <name type="scientific">Acetobacter persici</name>
    <dbReference type="NCBI Taxonomy" id="1076596"/>
    <lineage>
        <taxon>Bacteria</taxon>
        <taxon>Pseudomonadati</taxon>
        <taxon>Pseudomonadota</taxon>
        <taxon>Alphaproteobacteria</taxon>
        <taxon>Acetobacterales</taxon>
        <taxon>Acetobacteraceae</taxon>
        <taxon>Acetobacter</taxon>
    </lineage>
</organism>
<dbReference type="InterPro" id="IPR011514">
    <property type="entry name" value="Secretin_N_2"/>
</dbReference>
<geneLocation type="plasmid" evidence="8">
    <name>pac1084_1</name>
</geneLocation>
<dbReference type="EMBL" id="CP014688">
    <property type="protein sequence ID" value="AQT06600.1"/>
    <property type="molecule type" value="Genomic_DNA"/>
</dbReference>
<evidence type="ECO:0000259" key="6">
    <source>
        <dbReference type="Pfam" id="PF07655"/>
    </source>
</evidence>
<feature type="domain" description="Secretin N-terminal" evidence="6">
    <location>
        <begin position="223"/>
        <end position="291"/>
    </location>
</feature>
<dbReference type="Proteomes" id="UP000189055">
    <property type="component" value="Plasmid pAC1084_1"/>
</dbReference>
<comment type="subcellular location">
    <subcellularLocation>
        <location evidence="1">Membrane</location>
    </subcellularLocation>
</comment>
<dbReference type="PROSITE" id="PS51257">
    <property type="entry name" value="PROKAR_LIPOPROTEIN"/>
    <property type="match status" value="1"/>
</dbReference>
<dbReference type="InterPro" id="IPR004846">
    <property type="entry name" value="T2SS/T3SS_dom"/>
</dbReference>
<dbReference type="AlphaFoldDB" id="A0A1U9LJY1"/>
<evidence type="ECO:0000256" key="3">
    <source>
        <dbReference type="ARBA" id="ARBA00023136"/>
    </source>
</evidence>
<evidence type="ECO:0000256" key="4">
    <source>
        <dbReference type="SAM" id="MobiDB-lite"/>
    </source>
</evidence>
<dbReference type="Pfam" id="PF00263">
    <property type="entry name" value="Secretin"/>
    <property type="match status" value="1"/>
</dbReference>
<dbReference type="KEGG" id="aper:A0U91_16460"/>
<evidence type="ECO:0000256" key="2">
    <source>
        <dbReference type="ARBA" id="ARBA00022729"/>
    </source>
</evidence>
<dbReference type="GO" id="GO:0009306">
    <property type="term" value="P:protein secretion"/>
    <property type="evidence" value="ECO:0007669"/>
    <property type="project" value="InterPro"/>
</dbReference>
<feature type="region of interest" description="Disordered" evidence="4">
    <location>
        <begin position="132"/>
        <end position="163"/>
    </location>
</feature>
<feature type="compositionally biased region" description="Low complexity" evidence="4">
    <location>
        <begin position="148"/>
        <end position="161"/>
    </location>
</feature>
<feature type="domain" description="Type II/III secretion system secretin-like" evidence="5">
    <location>
        <begin position="397"/>
        <end position="575"/>
    </location>
</feature>